<protein>
    <submittedName>
        <fullName evidence="1">Uncharacterized protein</fullName>
    </submittedName>
</protein>
<sequence length="131" mass="14965">MPTSSDVTLVGTAWQGTVATKDTKGQLVEVSVKISFHGNSVGHWHFEEDPAPFLGAWDEGKMSPLPESDRFSTFSYFRFSEKVLELRGFRNLYEPLIADWMITERTKNKFSLTSRAALPSRTVWLRLKRIP</sequence>
<dbReference type="EMBL" id="ACNN01000005">
    <property type="protein sequence ID" value="EEN83791.1"/>
    <property type="molecule type" value="Genomic_DNA"/>
</dbReference>
<comment type="caution">
    <text evidence="1">The sequence shown here is derived from an EMBL/GenBank/DDBJ whole genome shotgun (WGS) entry which is preliminary data.</text>
</comment>
<keyword evidence="2" id="KW-1185">Reference proteome</keyword>
<proteinExistence type="predicted"/>
<name>C3J7X1_POREA</name>
<dbReference type="AlphaFoldDB" id="C3J7X1"/>
<accession>C3J7X1</accession>
<dbReference type="STRING" id="553175.POREN0001_1214"/>
<reference evidence="1 2" key="1">
    <citation type="submission" date="2009-04" db="EMBL/GenBank/DDBJ databases">
        <authorList>
            <person name="Sebastian Y."/>
            <person name="Madupu R."/>
            <person name="Durkin A.S."/>
            <person name="Torralba M."/>
            <person name="Methe B."/>
            <person name="Sutton G.G."/>
            <person name="Strausberg R.L."/>
            <person name="Nelson K.E."/>
        </authorList>
    </citation>
    <scope>NUCLEOTIDE SEQUENCE [LARGE SCALE GENOMIC DNA]</scope>
    <source>
        <strain evidence="2">ATCC 35406 / BCRC 14492 / JCM 8526 / NCTC 13058 / HG 370</strain>
    </source>
</reference>
<dbReference type="Proteomes" id="UP000004295">
    <property type="component" value="Unassembled WGS sequence"/>
</dbReference>
<gene>
    <name evidence="1" type="ORF">POREN0001_1214</name>
</gene>
<evidence type="ECO:0000313" key="2">
    <source>
        <dbReference type="Proteomes" id="UP000004295"/>
    </source>
</evidence>
<evidence type="ECO:0000313" key="1">
    <source>
        <dbReference type="EMBL" id="EEN83791.1"/>
    </source>
</evidence>
<organism evidence="1 2">
    <name type="scientific">Porphyromonas endodontalis (strain ATCC 35406 / DSM 24491 / JCM 8526 / CCUG 16442 / BCRC 14492 / NCTC 13058 / HG 370)</name>
    <name type="common">Bacteroides endodontalis</name>
    <dbReference type="NCBI Taxonomy" id="553175"/>
    <lineage>
        <taxon>Bacteria</taxon>
        <taxon>Pseudomonadati</taxon>
        <taxon>Bacteroidota</taxon>
        <taxon>Bacteroidia</taxon>
        <taxon>Bacteroidales</taxon>
        <taxon>Porphyromonadaceae</taxon>
        <taxon>Porphyromonas</taxon>
    </lineage>
</organism>